<sequence length="1140" mass="123279">MDALWVGLGTVVLLLTLLDVFLTALNYDEAGFLAGRLASWQWRLVRRFTRRLPRRWRPVVLRQVIGLQVMITVAAWLAGVIIGYALIYLGHMHGNSFKYTGGSADLFSALYLSAGQLATVGGTGLLMPDTPLLEALIIAESLTGVVLVSLTLTFLLGVYDVISSLRSLSSQFYNAGAGVGDPLATLTPYFPNGEERGLDSHLDSLSDSFGAYMDGIRLHHAAYYFQSGRDTFSLPYSIHMLGGVVQALRWGLPRSHPVAQEPTLLPLTDQFERFEEYLHELLQWQSTGVPETVDASTFAEQVTDLRINPGADPVPWRTAAPDPWVRGFVQMNVAMAELVRSRPLTDLNEAYERYVEWLPFAYRAQQFGAAVAHDLDYQPLYSGPQNDVPVVSPARPTASSLRRAVVRAKEVFADRVTFIDPGYVRLLDAFRVMCGTVLAVGVVAIGFSLADEPLMPGAVFAGFVAMLASAGSVGRGRGLGRLVDLVALVPVLLALVLDAVVRHGTLSSSTALVVVAVLSVLAGLYGPRIGRLGVLAFIIYYFTVLLRLERSDLLLLTIPAVVGVVCSTLARMVPDRGARARVVAGGVTAFEERLARSLDPLIDAVSASRWDPDLQHRIRSQMNQTHHMAAFLVGQLTQGTTDVGLTTEQARAVCLRVHDAELALENLVAVARMATGAGMPLSVRAQLAGTLEAMQQHVAAYPGRAAWVTSSADGSPPESHRSEPFRPVVPTGEELSRWPRSARRVLLAAERIQETTDGLHSARSGDLFLTEGEVKALLPSFDPPFTTGRSAAARRPRRVTKDEAAPLLRRSVQAGTATAVALFLASFVSATHQYWAGMPAYQVIGGTDGEAFTKGVRKVVGTILGAIVGFAIAIESDRSAAVLLPVLALCVFAATYFRQASVPLAAFWQTMLFAQLYEYLGRLDAEAVGVRVVETAIGAVVALVVSAVVLPTRARSRLSQQATTLIGTVRSTARDALEVWRRGRPVSVEEAAAFSRDVEKMDADLRALHDTVSSVRLGPGAFDPSGIQNQLSRFWELVYHVKSFVTTTEQARTDDTHVTAEQWAQLETQTSQNFDALEAAYDARPAGAIDPDLALVDLDDEGESDVTRRALRSLARANQTVAIIASDTVTQPEEPGEAGA</sequence>
<dbReference type="OrthoDB" id="3790831at2"/>
<name>A0A2S0WLY0_9ACTN</name>
<protein>
    <recommendedName>
        <fullName evidence="7">Integral membrane bound transporter domain-containing protein</fullName>
    </recommendedName>
</protein>
<comment type="similarity">
    <text evidence="6">Belongs to the YccS/YhfK family.</text>
</comment>
<evidence type="ECO:0000256" key="2">
    <source>
        <dbReference type="ARBA" id="ARBA00022475"/>
    </source>
</evidence>
<evidence type="ECO:0000259" key="7">
    <source>
        <dbReference type="Pfam" id="PF13515"/>
    </source>
</evidence>
<dbReference type="Proteomes" id="UP000244384">
    <property type="component" value="Chromosome"/>
</dbReference>
<dbReference type="InterPro" id="IPR049453">
    <property type="entry name" value="Memb_transporter_dom"/>
</dbReference>
<dbReference type="RefSeq" id="WP_108577966.1">
    <property type="nucleotide sequence ID" value="NZ_CP026952.1"/>
</dbReference>
<evidence type="ECO:0000256" key="3">
    <source>
        <dbReference type="ARBA" id="ARBA00022692"/>
    </source>
</evidence>
<accession>A0A2S0WLY0</accession>
<dbReference type="GO" id="GO:0005886">
    <property type="term" value="C:plasma membrane"/>
    <property type="evidence" value="ECO:0007669"/>
    <property type="project" value="UniProtKB-SubCell"/>
</dbReference>
<feature type="domain" description="Integral membrane bound transporter" evidence="7">
    <location>
        <begin position="820"/>
        <end position="945"/>
    </location>
</feature>
<dbReference type="PANTHER" id="PTHR30509">
    <property type="entry name" value="P-HYDROXYBENZOIC ACID EFFLUX PUMP SUBUNIT-RELATED"/>
    <property type="match status" value="1"/>
</dbReference>
<gene>
    <name evidence="8" type="ORF">C3E78_08980</name>
</gene>
<evidence type="ECO:0000313" key="9">
    <source>
        <dbReference type="Proteomes" id="UP000244384"/>
    </source>
</evidence>
<evidence type="ECO:0000256" key="4">
    <source>
        <dbReference type="ARBA" id="ARBA00022989"/>
    </source>
</evidence>
<reference evidence="9" key="1">
    <citation type="submission" date="2018-01" db="EMBL/GenBank/DDBJ databases">
        <authorList>
            <person name="Li J."/>
        </authorList>
    </citation>
    <scope>NUCLEOTIDE SEQUENCE [LARGE SCALE GENOMIC DNA]</scope>
    <source>
        <strain evidence="9">592</strain>
    </source>
</reference>
<keyword evidence="3" id="KW-0812">Transmembrane</keyword>
<dbReference type="PANTHER" id="PTHR30509:SF9">
    <property type="entry name" value="MULTIDRUG RESISTANCE PROTEIN MDTO"/>
    <property type="match status" value="1"/>
</dbReference>
<evidence type="ECO:0000313" key="8">
    <source>
        <dbReference type="EMBL" id="AWB92321.1"/>
    </source>
</evidence>
<dbReference type="KEGG" id="aez:C3E78_08980"/>
<dbReference type="Pfam" id="PF13515">
    <property type="entry name" value="FUSC_2"/>
    <property type="match status" value="1"/>
</dbReference>
<organism evidence="8 9">
    <name type="scientific">Aeromicrobium chenweiae</name>
    <dbReference type="NCBI Taxonomy" id="2079793"/>
    <lineage>
        <taxon>Bacteria</taxon>
        <taxon>Bacillati</taxon>
        <taxon>Actinomycetota</taxon>
        <taxon>Actinomycetes</taxon>
        <taxon>Propionibacteriales</taxon>
        <taxon>Nocardioidaceae</taxon>
        <taxon>Aeromicrobium</taxon>
    </lineage>
</organism>
<keyword evidence="2" id="KW-1003">Cell membrane</keyword>
<dbReference type="EMBL" id="CP026952">
    <property type="protein sequence ID" value="AWB92321.1"/>
    <property type="molecule type" value="Genomic_DNA"/>
</dbReference>
<keyword evidence="4" id="KW-1133">Transmembrane helix</keyword>
<dbReference type="AlphaFoldDB" id="A0A2S0WLY0"/>
<evidence type="ECO:0000256" key="6">
    <source>
        <dbReference type="ARBA" id="ARBA00043993"/>
    </source>
</evidence>
<accession>A0A5F2EQU8</accession>
<evidence type="ECO:0000256" key="1">
    <source>
        <dbReference type="ARBA" id="ARBA00004651"/>
    </source>
</evidence>
<comment type="subcellular location">
    <subcellularLocation>
        <location evidence="1">Cell membrane</location>
        <topology evidence="1">Multi-pass membrane protein</topology>
    </subcellularLocation>
</comment>
<proteinExistence type="inferred from homology"/>
<keyword evidence="5" id="KW-0472">Membrane</keyword>
<keyword evidence="9" id="KW-1185">Reference proteome</keyword>
<evidence type="ECO:0000256" key="5">
    <source>
        <dbReference type="ARBA" id="ARBA00023136"/>
    </source>
</evidence>